<keyword evidence="3" id="KW-1185">Reference proteome</keyword>
<sequence length="216" mass="22673">MSDSVDDARRTALRLTGLVVAGTGLSGCLDDSGGSGSADTTDEPGGPAGGSDGDDDGAGGTDAVDDAEATEETETKTGTETTDRSGDTGTSESDLDLREANVTAAEFESSDGAYRFSVTLYHDDDGEGGYANWWQVEDLDGERLGRRDLAHPHSTDPFTRSETIEVPAGVACVVVRRHDQTHEYGGRAMVVDLDSGETRAVDQGTDPESFDERDCP</sequence>
<feature type="compositionally biased region" description="Basic and acidic residues" evidence="1">
    <location>
        <begin position="73"/>
        <end position="86"/>
    </location>
</feature>
<accession>A0A7D5SZY8</accession>
<dbReference type="AlphaFoldDB" id="A0A7D5SZY8"/>
<feature type="compositionally biased region" description="Acidic residues" evidence="1">
    <location>
        <begin position="52"/>
        <end position="72"/>
    </location>
</feature>
<protein>
    <submittedName>
        <fullName evidence="2">Uncharacterized protein</fullName>
    </submittedName>
</protein>
<proteinExistence type="predicted"/>
<evidence type="ECO:0000256" key="1">
    <source>
        <dbReference type="SAM" id="MobiDB-lite"/>
    </source>
</evidence>
<gene>
    <name evidence="2" type="ORF">HZS55_18330</name>
</gene>
<dbReference type="KEGG" id="hrr:HZS55_18330"/>
<feature type="compositionally biased region" description="Low complexity" evidence="1">
    <location>
        <begin position="23"/>
        <end position="45"/>
    </location>
</feature>
<dbReference type="GeneID" id="56079863"/>
<name>A0A7D5SZY8_9EURY</name>
<reference evidence="2 3" key="1">
    <citation type="submission" date="2020-07" db="EMBL/GenBank/DDBJ databases">
        <title>Halosimplex pelagicum sp. nov. and Halosimplex rubrum sp. nov., isolated from salted brown alga Laminaria, and emended description of the genus Halosimplex.</title>
        <authorList>
            <person name="Cui H."/>
        </authorList>
    </citation>
    <scope>NUCLEOTIDE SEQUENCE [LARGE SCALE GENOMIC DNA]</scope>
    <source>
        <strain evidence="2 3">R27</strain>
    </source>
</reference>
<evidence type="ECO:0000313" key="2">
    <source>
        <dbReference type="EMBL" id="QLH79131.1"/>
    </source>
</evidence>
<dbReference type="OrthoDB" id="189787at2157"/>
<dbReference type="Proteomes" id="UP000509667">
    <property type="component" value="Chromosome"/>
</dbReference>
<dbReference type="RefSeq" id="WP_179909003.1">
    <property type="nucleotide sequence ID" value="NZ_CP058910.1"/>
</dbReference>
<evidence type="ECO:0000313" key="3">
    <source>
        <dbReference type="Proteomes" id="UP000509667"/>
    </source>
</evidence>
<organism evidence="2 3">
    <name type="scientific">Halosimplex rubrum</name>
    <dbReference type="NCBI Taxonomy" id="869889"/>
    <lineage>
        <taxon>Archaea</taxon>
        <taxon>Methanobacteriati</taxon>
        <taxon>Methanobacteriota</taxon>
        <taxon>Stenosarchaea group</taxon>
        <taxon>Halobacteria</taxon>
        <taxon>Halobacteriales</taxon>
        <taxon>Haloarculaceae</taxon>
        <taxon>Halosimplex</taxon>
    </lineage>
</organism>
<feature type="region of interest" description="Disordered" evidence="1">
    <location>
        <begin position="23"/>
        <end position="96"/>
    </location>
</feature>
<feature type="region of interest" description="Disordered" evidence="1">
    <location>
        <begin position="195"/>
        <end position="216"/>
    </location>
</feature>
<dbReference type="EMBL" id="CP058910">
    <property type="protein sequence ID" value="QLH79131.1"/>
    <property type="molecule type" value="Genomic_DNA"/>
</dbReference>